<name>B2IDX4_BEII9</name>
<reference evidence="2 3" key="2">
    <citation type="journal article" date="2010" name="J. Bacteriol.">
        <title>Complete genome sequence of Beijerinckia indica subsp. indica.</title>
        <authorList>
            <person name="Tamas I."/>
            <person name="Dedysh S.N."/>
            <person name="Liesack W."/>
            <person name="Stott M.B."/>
            <person name="Alam M."/>
            <person name="Murrell J.C."/>
            <person name="Dunfield P.F."/>
        </authorList>
    </citation>
    <scope>NUCLEOTIDE SEQUENCE [LARGE SCALE GENOMIC DNA]</scope>
    <source>
        <strain evidence="3">ATCC 9039 / DSM 1715 / NCIMB 8712</strain>
    </source>
</reference>
<dbReference type="KEGG" id="bid:Bind_3349"/>
<dbReference type="Proteomes" id="UP000001695">
    <property type="component" value="Chromosome"/>
</dbReference>
<protein>
    <submittedName>
        <fullName evidence="2">Uncharacterized protein</fullName>
    </submittedName>
</protein>
<accession>B2IDX4</accession>
<gene>
    <name evidence="2" type="ordered locus">Bind_3349</name>
</gene>
<keyword evidence="3" id="KW-1185">Reference proteome</keyword>
<dbReference type="HOGENOM" id="CLU_2876761_0_0_5"/>
<dbReference type="AlphaFoldDB" id="B2IDX4"/>
<proteinExistence type="predicted"/>
<reference evidence="3" key="1">
    <citation type="submission" date="2008-03" db="EMBL/GenBank/DDBJ databases">
        <title>Complete sequence of chromosome of Beijerinckia indica subsp. indica ATCC 9039.</title>
        <authorList>
            <consortium name="US DOE Joint Genome Institute"/>
            <person name="Copeland A."/>
            <person name="Lucas S."/>
            <person name="Lapidus A."/>
            <person name="Glavina del Rio T."/>
            <person name="Dalin E."/>
            <person name="Tice H."/>
            <person name="Bruce D."/>
            <person name="Goodwin L."/>
            <person name="Pitluck S."/>
            <person name="LaButti K."/>
            <person name="Schmutz J."/>
            <person name="Larimer F."/>
            <person name="Land M."/>
            <person name="Hauser L."/>
            <person name="Kyrpides N."/>
            <person name="Mikhailova N."/>
            <person name="Dunfield P.F."/>
            <person name="Dedysh S.N."/>
            <person name="Liesack W."/>
            <person name="Saw J.H."/>
            <person name="Alam M."/>
            <person name="Chen Y."/>
            <person name="Murrell J.C."/>
            <person name="Richardson P."/>
        </authorList>
    </citation>
    <scope>NUCLEOTIDE SEQUENCE [LARGE SCALE GENOMIC DNA]</scope>
    <source>
        <strain evidence="3">ATCC 9039 / DSM 1715 / NCIMB 8712</strain>
    </source>
</reference>
<evidence type="ECO:0000313" key="3">
    <source>
        <dbReference type="Proteomes" id="UP000001695"/>
    </source>
</evidence>
<sequence length="63" mass="7178">MHPRMYRIQPMRHSLRVSSSKQGTRVKVGNVASNPEDFRMFLRLGAILALVYAAAAYVTWLTN</sequence>
<feature type="transmembrane region" description="Helical" evidence="1">
    <location>
        <begin position="40"/>
        <end position="60"/>
    </location>
</feature>
<evidence type="ECO:0000313" key="2">
    <source>
        <dbReference type="EMBL" id="ACB96906.1"/>
    </source>
</evidence>
<keyword evidence="1" id="KW-1133">Transmembrane helix</keyword>
<keyword evidence="1" id="KW-0812">Transmembrane</keyword>
<evidence type="ECO:0000256" key="1">
    <source>
        <dbReference type="SAM" id="Phobius"/>
    </source>
</evidence>
<organism evidence="2 3">
    <name type="scientific">Beijerinckia indica subsp. indica (strain ATCC 9039 / DSM 1715 / NCIMB 8712)</name>
    <dbReference type="NCBI Taxonomy" id="395963"/>
    <lineage>
        <taxon>Bacteria</taxon>
        <taxon>Pseudomonadati</taxon>
        <taxon>Pseudomonadota</taxon>
        <taxon>Alphaproteobacteria</taxon>
        <taxon>Hyphomicrobiales</taxon>
        <taxon>Beijerinckiaceae</taxon>
        <taxon>Beijerinckia</taxon>
    </lineage>
</organism>
<keyword evidence="1" id="KW-0472">Membrane</keyword>
<dbReference type="EMBL" id="CP001016">
    <property type="protein sequence ID" value="ACB96906.1"/>
    <property type="molecule type" value="Genomic_DNA"/>
</dbReference>